<proteinExistence type="predicted"/>
<gene>
    <name evidence="1" type="ORF">AGLY_001350</name>
</gene>
<name>A0A6G0U4W9_APHGL</name>
<dbReference type="EMBL" id="VYZN01000002">
    <property type="protein sequence ID" value="KAE9544171.1"/>
    <property type="molecule type" value="Genomic_DNA"/>
</dbReference>
<dbReference type="OrthoDB" id="5873669at2759"/>
<evidence type="ECO:0000313" key="1">
    <source>
        <dbReference type="EMBL" id="KAE9544171.1"/>
    </source>
</evidence>
<keyword evidence="2" id="KW-1185">Reference proteome</keyword>
<reference evidence="1 2" key="1">
    <citation type="submission" date="2019-08" db="EMBL/GenBank/DDBJ databases">
        <title>The genome of the soybean aphid Biotype 1, its phylome, world population structure and adaptation to the North American continent.</title>
        <authorList>
            <person name="Giordano R."/>
            <person name="Donthu R.K."/>
            <person name="Hernandez A.G."/>
            <person name="Wright C.L."/>
            <person name="Zimin A.V."/>
        </authorList>
    </citation>
    <scope>NUCLEOTIDE SEQUENCE [LARGE SCALE GENOMIC DNA]</scope>
    <source>
        <tissue evidence="1">Whole aphids</tissue>
    </source>
</reference>
<protein>
    <submittedName>
        <fullName evidence="1">Uncharacterized protein</fullName>
    </submittedName>
</protein>
<dbReference type="Proteomes" id="UP000475862">
    <property type="component" value="Unassembled WGS sequence"/>
</dbReference>
<accession>A0A6G0U4W9</accession>
<evidence type="ECO:0000313" key="2">
    <source>
        <dbReference type="Proteomes" id="UP000475862"/>
    </source>
</evidence>
<sequence>MIGASDITATPEIGAILLIVTNLGSSIFRPVGGFSSAVLESDEDRLMLDSSRFFSKSSLVEPDLLPIYLGIGIEDTTFKLGMLRRNLSSVCKLASTPLSYFRGGVGDVLRVTTDTIISTGVSASISGTLHTPKTVTDCSLIGLRTIGAPKRLALPVLRVGLLPKPDAATLILLSANTALSLAMEENLSFNAVTELASLYVRVGRAEFPITYPRIATVRLLDMKCQQRNVHRSIECGPTPRPLIPINNETFCLDAAFEEIWHTSDLSIMNLFYPRTNIYPSENTICSVPHKNDKSAGVWFKLNTGNIVNKCDIYKIYLNQRPYHVEYTSSRPITEVKQRRA</sequence>
<dbReference type="AlphaFoldDB" id="A0A6G0U4W9"/>
<organism evidence="1 2">
    <name type="scientific">Aphis glycines</name>
    <name type="common">Soybean aphid</name>
    <dbReference type="NCBI Taxonomy" id="307491"/>
    <lineage>
        <taxon>Eukaryota</taxon>
        <taxon>Metazoa</taxon>
        <taxon>Ecdysozoa</taxon>
        <taxon>Arthropoda</taxon>
        <taxon>Hexapoda</taxon>
        <taxon>Insecta</taxon>
        <taxon>Pterygota</taxon>
        <taxon>Neoptera</taxon>
        <taxon>Paraneoptera</taxon>
        <taxon>Hemiptera</taxon>
        <taxon>Sternorrhyncha</taxon>
        <taxon>Aphidomorpha</taxon>
        <taxon>Aphidoidea</taxon>
        <taxon>Aphididae</taxon>
        <taxon>Aphidini</taxon>
        <taxon>Aphis</taxon>
        <taxon>Aphis</taxon>
    </lineage>
</organism>
<comment type="caution">
    <text evidence="1">The sequence shown here is derived from an EMBL/GenBank/DDBJ whole genome shotgun (WGS) entry which is preliminary data.</text>
</comment>